<sequence length="807" mass="90058">CYIRNKKSSMIIDDRMSTDVEIKSNDGCTPRNALFCCHSPVCLNGPKIVPIDYHTASRQPDVIPVSVPDLTKLGTMTSNQRDVNNKTETLLEGAGTGGKNVSAQDVRLGVVLRRVTPPRKTVMVKKSDPLMGVVLRKKRISTYDFPMFCENEMNLYPTTHTISPAVPTSTCTTATSVKSIPSKYINTKNDNNNHPITNYSTFITTFDNSNCPVNCNENSAERNARYSFCQLPSSPLPLSSQSRINCDNVAGTSGRNPLCCKPSSRGKVFNYNDQNINLNNNNKSNGSYSISNLKSNANSRNNVSSCNNESDNNTRGNDRSYKSHLKSYNVDNDEVIDLTMKVPVSEMYNDDIDYMNNYLRSLPDYNELNNKINQEYQKCEEMYDRLQTINSGLKNNPLAKSNSCQSIPNKRFAQNNPKPNESLQNKISRSTSGSTIPQNYRNENFDLNKHSYIPVSKPEINLTSYQPIPKGHGILQKSSSNSAVNRTNAKQYLNNYWSDNIAKTNQQKLGWNYSKIMAGSKEDLRTKAEVPAPNFKLQKNLSLSQLDKRLRQDLSKEELYNLICNENPPKNEGPKVEAENARSPPNKFASFLKPLSKSISQSSVQTVLTKPLIKSSSKSNIPGFFRPLCKSTSNTHVFTQNPPQSSTPTETFVQKGLAKSSSSSCVLGINKPEPITQPFFLRKNESCSTLASPNIWTSTSITKSNDMSSAQKQIYRNNELLKNIQASHSNLSLNKPHTPTRAENFFVTQVVPQPNKVVVNYPPFTKISSIQIPINGSMNPEPIPATGNDFNKQTGEVQRQFGGFKPK</sequence>
<feature type="region of interest" description="Disordered" evidence="1">
    <location>
        <begin position="783"/>
        <end position="807"/>
    </location>
</feature>
<evidence type="ECO:0000256" key="1">
    <source>
        <dbReference type="SAM" id="MobiDB-lite"/>
    </source>
</evidence>
<feature type="non-terminal residue" evidence="2">
    <location>
        <position position="1"/>
    </location>
</feature>
<gene>
    <name evidence="2" type="ORF">Bhyg_16688</name>
</gene>
<comment type="caution">
    <text evidence="2">The sequence shown here is derived from an EMBL/GenBank/DDBJ whole genome shotgun (WGS) entry which is preliminary data.</text>
</comment>
<evidence type="ECO:0000313" key="2">
    <source>
        <dbReference type="EMBL" id="KAJ6624118.1"/>
    </source>
</evidence>
<evidence type="ECO:0000313" key="3">
    <source>
        <dbReference type="Proteomes" id="UP001151699"/>
    </source>
</evidence>
<protein>
    <submittedName>
        <fullName evidence="2">Uncharacterized protein</fullName>
    </submittedName>
</protein>
<keyword evidence="3" id="KW-1185">Reference proteome</keyword>
<dbReference type="AlphaFoldDB" id="A0A9Q0RU54"/>
<proteinExistence type="predicted"/>
<feature type="compositionally biased region" description="Polar residues" evidence="1">
    <location>
        <begin position="299"/>
        <end position="315"/>
    </location>
</feature>
<dbReference type="OrthoDB" id="283111at2759"/>
<reference evidence="2" key="1">
    <citation type="submission" date="2022-07" db="EMBL/GenBank/DDBJ databases">
        <authorList>
            <person name="Trinca V."/>
            <person name="Uliana J.V.C."/>
            <person name="Torres T.T."/>
            <person name="Ward R.J."/>
            <person name="Monesi N."/>
        </authorList>
    </citation>
    <scope>NUCLEOTIDE SEQUENCE</scope>
    <source>
        <strain evidence="2">HSMRA1968</strain>
        <tissue evidence="2">Whole embryos</tissue>
    </source>
</reference>
<dbReference type="EMBL" id="WJQU01003521">
    <property type="protein sequence ID" value="KAJ6624118.1"/>
    <property type="molecule type" value="Genomic_DNA"/>
</dbReference>
<dbReference type="Proteomes" id="UP001151699">
    <property type="component" value="Unassembled WGS sequence"/>
</dbReference>
<feature type="non-terminal residue" evidence="2">
    <location>
        <position position="807"/>
    </location>
</feature>
<accession>A0A9Q0RU54</accession>
<name>A0A9Q0RU54_9DIPT</name>
<feature type="region of interest" description="Disordered" evidence="1">
    <location>
        <begin position="394"/>
        <end position="442"/>
    </location>
</feature>
<feature type="compositionally biased region" description="Polar residues" evidence="1">
    <location>
        <begin position="788"/>
        <end position="797"/>
    </location>
</feature>
<organism evidence="2 3">
    <name type="scientific">Pseudolycoriella hygida</name>
    <dbReference type="NCBI Taxonomy" id="35572"/>
    <lineage>
        <taxon>Eukaryota</taxon>
        <taxon>Metazoa</taxon>
        <taxon>Ecdysozoa</taxon>
        <taxon>Arthropoda</taxon>
        <taxon>Hexapoda</taxon>
        <taxon>Insecta</taxon>
        <taxon>Pterygota</taxon>
        <taxon>Neoptera</taxon>
        <taxon>Endopterygota</taxon>
        <taxon>Diptera</taxon>
        <taxon>Nematocera</taxon>
        <taxon>Sciaroidea</taxon>
        <taxon>Sciaridae</taxon>
        <taxon>Pseudolycoriella</taxon>
    </lineage>
</organism>
<feature type="region of interest" description="Disordered" evidence="1">
    <location>
        <begin position="299"/>
        <end position="320"/>
    </location>
</feature>